<dbReference type="Proteomes" id="UP000046392">
    <property type="component" value="Unplaced"/>
</dbReference>
<keyword evidence="2" id="KW-0472">Membrane</keyword>
<evidence type="ECO:0000259" key="3">
    <source>
        <dbReference type="Pfam" id="PF00431"/>
    </source>
</evidence>
<accession>A0A0N5C9A1</accession>
<dbReference type="WBParaSite" id="SPAL_0001448400.1">
    <property type="protein sequence ID" value="SPAL_0001448400.1"/>
    <property type="gene ID" value="SPAL_0001448400"/>
</dbReference>
<evidence type="ECO:0000313" key="5">
    <source>
        <dbReference type="WBParaSite" id="SPAL_0001448400.1"/>
    </source>
</evidence>
<keyword evidence="2" id="KW-1133">Transmembrane helix</keyword>
<keyword evidence="2" id="KW-0812">Transmembrane</keyword>
<feature type="transmembrane region" description="Helical" evidence="2">
    <location>
        <begin position="138"/>
        <end position="157"/>
    </location>
</feature>
<proteinExistence type="predicted"/>
<keyword evidence="4" id="KW-1185">Reference proteome</keyword>
<evidence type="ECO:0000313" key="4">
    <source>
        <dbReference type="Proteomes" id="UP000046392"/>
    </source>
</evidence>
<dbReference type="AlphaFoldDB" id="A0A0N5C9A1"/>
<reference evidence="5" key="1">
    <citation type="submission" date="2017-02" db="UniProtKB">
        <authorList>
            <consortium name="WormBaseParasite"/>
        </authorList>
    </citation>
    <scope>IDENTIFICATION</scope>
</reference>
<feature type="domain" description="CUB" evidence="3">
    <location>
        <begin position="70"/>
        <end position="143"/>
    </location>
</feature>
<sequence length="160" mass="18459">MDLCYMKTCEHTLKMAIIQCCQKIFYTPKHLSFCVDGFTSQFCEKIAPPLRSCGQSDIVVLKKLQKLEVKGSKRCIYHIRTVIGKKIMLKFEYISVTSGSKVCKFSNCSEVKLLPDKTLTGELFCGKNPRTIFLSKDYHVILYYNLLFFSGGFKLFFRVM</sequence>
<dbReference type="InterPro" id="IPR000859">
    <property type="entry name" value="CUB_dom"/>
</dbReference>
<evidence type="ECO:0000256" key="2">
    <source>
        <dbReference type="SAM" id="Phobius"/>
    </source>
</evidence>
<dbReference type="InterPro" id="IPR035914">
    <property type="entry name" value="Sperma_CUB_dom_sf"/>
</dbReference>
<protein>
    <submittedName>
        <fullName evidence="5">CUB domain-containing protein</fullName>
    </submittedName>
</protein>
<keyword evidence="1" id="KW-1015">Disulfide bond</keyword>
<name>A0A0N5C9A1_STREA</name>
<evidence type="ECO:0000256" key="1">
    <source>
        <dbReference type="ARBA" id="ARBA00023157"/>
    </source>
</evidence>
<organism evidence="4 5">
    <name type="scientific">Strongyloides papillosus</name>
    <name type="common">Intestinal threadworm</name>
    <dbReference type="NCBI Taxonomy" id="174720"/>
    <lineage>
        <taxon>Eukaryota</taxon>
        <taxon>Metazoa</taxon>
        <taxon>Ecdysozoa</taxon>
        <taxon>Nematoda</taxon>
        <taxon>Chromadorea</taxon>
        <taxon>Rhabditida</taxon>
        <taxon>Tylenchina</taxon>
        <taxon>Panagrolaimomorpha</taxon>
        <taxon>Strongyloidoidea</taxon>
        <taxon>Strongyloididae</taxon>
        <taxon>Strongyloides</taxon>
    </lineage>
</organism>
<dbReference type="SUPFAM" id="SSF49854">
    <property type="entry name" value="Spermadhesin, CUB domain"/>
    <property type="match status" value="1"/>
</dbReference>
<dbReference type="Pfam" id="PF00431">
    <property type="entry name" value="CUB"/>
    <property type="match status" value="1"/>
</dbReference>